<proteinExistence type="predicted"/>
<dbReference type="OrthoDB" id="3249214at2759"/>
<dbReference type="STRING" id="5364.A0A5C3NJJ9"/>
<evidence type="ECO:0008006" key="3">
    <source>
        <dbReference type="Google" id="ProtNLM"/>
    </source>
</evidence>
<dbReference type="InterPro" id="IPR032675">
    <property type="entry name" value="LRR_dom_sf"/>
</dbReference>
<accession>A0A5C3NJJ9</accession>
<name>A0A5C3NJJ9_9AGAM</name>
<dbReference type="Gene3D" id="3.80.10.10">
    <property type="entry name" value="Ribonuclease Inhibitor"/>
    <property type="match status" value="1"/>
</dbReference>
<dbReference type="AlphaFoldDB" id="A0A5C3NJJ9"/>
<organism evidence="1 2">
    <name type="scientific">Heliocybe sulcata</name>
    <dbReference type="NCBI Taxonomy" id="5364"/>
    <lineage>
        <taxon>Eukaryota</taxon>
        <taxon>Fungi</taxon>
        <taxon>Dikarya</taxon>
        <taxon>Basidiomycota</taxon>
        <taxon>Agaricomycotina</taxon>
        <taxon>Agaricomycetes</taxon>
        <taxon>Gloeophyllales</taxon>
        <taxon>Gloeophyllaceae</taxon>
        <taxon>Heliocybe</taxon>
    </lineage>
</organism>
<dbReference type="Proteomes" id="UP000305948">
    <property type="component" value="Unassembled WGS sequence"/>
</dbReference>
<dbReference type="SUPFAM" id="SSF52047">
    <property type="entry name" value="RNI-like"/>
    <property type="match status" value="1"/>
</dbReference>
<gene>
    <name evidence="1" type="ORF">OE88DRAFT_1651111</name>
</gene>
<dbReference type="EMBL" id="ML213503">
    <property type="protein sequence ID" value="TFK57410.1"/>
    <property type="molecule type" value="Genomic_DNA"/>
</dbReference>
<sequence>MQPDPPASFLSLPHELREAVVAHLHTPAQLLSLALTCRRLCLLVIPDYLHYCRIRTFICAEELWDHLIASPVLARNVKEVILCRRDYRIPKGFHIDDSACRRRQELYHEGMLQLAEALNHMPNLRSFQFPPGVRGKNDEVWEALAESCPNLRELVVWDWCPSDFEFRPIYESKMFDLQNLTVFKLYNAAYAGSIVAPPTHRLRHFLLNCPNLEELVILFQFVDRRITTPLDSVFDSVDWPRLRSLELSYVSCGADIASRFFRRHPSIEKIHLFDDFYDRVDMTFVEQSTLPRLKTFHGTVASLKALATAGSPLQDVTIRWVLLNQDIVLTLVEKFEAIKLEERKNDPDYWMIRIFESVPRVVLTDGSARVRAQMSSGRFSFQWETI</sequence>
<evidence type="ECO:0000313" key="1">
    <source>
        <dbReference type="EMBL" id="TFK57410.1"/>
    </source>
</evidence>
<keyword evidence="2" id="KW-1185">Reference proteome</keyword>
<evidence type="ECO:0000313" key="2">
    <source>
        <dbReference type="Proteomes" id="UP000305948"/>
    </source>
</evidence>
<reference evidence="1 2" key="1">
    <citation type="journal article" date="2019" name="Nat. Ecol. Evol.">
        <title>Megaphylogeny resolves global patterns of mushroom evolution.</title>
        <authorList>
            <person name="Varga T."/>
            <person name="Krizsan K."/>
            <person name="Foldi C."/>
            <person name="Dima B."/>
            <person name="Sanchez-Garcia M."/>
            <person name="Sanchez-Ramirez S."/>
            <person name="Szollosi G.J."/>
            <person name="Szarkandi J.G."/>
            <person name="Papp V."/>
            <person name="Albert L."/>
            <person name="Andreopoulos W."/>
            <person name="Angelini C."/>
            <person name="Antonin V."/>
            <person name="Barry K.W."/>
            <person name="Bougher N.L."/>
            <person name="Buchanan P."/>
            <person name="Buyck B."/>
            <person name="Bense V."/>
            <person name="Catcheside P."/>
            <person name="Chovatia M."/>
            <person name="Cooper J."/>
            <person name="Damon W."/>
            <person name="Desjardin D."/>
            <person name="Finy P."/>
            <person name="Geml J."/>
            <person name="Haridas S."/>
            <person name="Hughes K."/>
            <person name="Justo A."/>
            <person name="Karasinski D."/>
            <person name="Kautmanova I."/>
            <person name="Kiss B."/>
            <person name="Kocsube S."/>
            <person name="Kotiranta H."/>
            <person name="LaButti K.M."/>
            <person name="Lechner B.E."/>
            <person name="Liimatainen K."/>
            <person name="Lipzen A."/>
            <person name="Lukacs Z."/>
            <person name="Mihaltcheva S."/>
            <person name="Morgado L.N."/>
            <person name="Niskanen T."/>
            <person name="Noordeloos M.E."/>
            <person name="Ohm R.A."/>
            <person name="Ortiz-Santana B."/>
            <person name="Ovrebo C."/>
            <person name="Racz N."/>
            <person name="Riley R."/>
            <person name="Savchenko A."/>
            <person name="Shiryaev A."/>
            <person name="Soop K."/>
            <person name="Spirin V."/>
            <person name="Szebenyi C."/>
            <person name="Tomsovsky M."/>
            <person name="Tulloss R.E."/>
            <person name="Uehling J."/>
            <person name="Grigoriev I.V."/>
            <person name="Vagvolgyi C."/>
            <person name="Papp T."/>
            <person name="Martin F.M."/>
            <person name="Miettinen O."/>
            <person name="Hibbett D.S."/>
            <person name="Nagy L.G."/>
        </authorList>
    </citation>
    <scope>NUCLEOTIDE SEQUENCE [LARGE SCALE GENOMIC DNA]</scope>
    <source>
        <strain evidence="1 2">OMC1185</strain>
    </source>
</reference>
<protein>
    <recommendedName>
        <fullName evidence="3">F-box domain-containing protein</fullName>
    </recommendedName>
</protein>